<dbReference type="EMBL" id="JAAMPI010000178">
    <property type="protein sequence ID" value="KAF4634525.1"/>
    <property type="molecule type" value="Genomic_DNA"/>
</dbReference>
<feature type="compositionally biased region" description="Polar residues" evidence="1">
    <location>
        <begin position="1"/>
        <end position="10"/>
    </location>
</feature>
<feature type="domain" description="VOC" evidence="2">
    <location>
        <begin position="18"/>
        <end position="143"/>
    </location>
</feature>
<reference evidence="3 4" key="1">
    <citation type="submission" date="2020-03" db="EMBL/GenBank/DDBJ databases">
        <title>Draft Genome Sequence of Cudoniella acicularis.</title>
        <authorList>
            <person name="Buettner E."/>
            <person name="Kellner H."/>
        </authorList>
    </citation>
    <scope>NUCLEOTIDE SEQUENCE [LARGE SCALE GENOMIC DNA]</scope>
    <source>
        <strain evidence="3 4">DSM 108380</strain>
    </source>
</reference>
<evidence type="ECO:0000259" key="2">
    <source>
        <dbReference type="PROSITE" id="PS51819"/>
    </source>
</evidence>
<accession>A0A8H4RT38</accession>
<name>A0A8H4RT38_9HELO</name>
<comment type="caution">
    <text evidence="3">The sequence shown here is derived from an EMBL/GenBank/DDBJ whole genome shotgun (WGS) entry which is preliminary data.</text>
</comment>
<keyword evidence="4" id="KW-1185">Reference proteome</keyword>
<evidence type="ECO:0000256" key="1">
    <source>
        <dbReference type="SAM" id="MobiDB-lite"/>
    </source>
</evidence>
<dbReference type="InterPro" id="IPR037523">
    <property type="entry name" value="VOC_core"/>
</dbReference>
<organism evidence="3 4">
    <name type="scientific">Cudoniella acicularis</name>
    <dbReference type="NCBI Taxonomy" id="354080"/>
    <lineage>
        <taxon>Eukaryota</taxon>
        <taxon>Fungi</taxon>
        <taxon>Dikarya</taxon>
        <taxon>Ascomycota</taxon>
        <taxon>Pezizomycotina</taxon>
        <taxon>Leotiomycetes</taxon>
        <taxon>Helotiales</taxon>
        <taxon>Tricladiaceae</taxon>
        <taxon>Cudoniella</taxon>
    </lineage>
</organism>
<dbReference type="Proteomes" id="UP000566819">
    <property type="component" value="Unassembled WGS sequence"/>
</dbReference>
<evidence type="ECO:0000313" key="3">
    <source>
        <dbReference type="EMBL" id="KAF4634525.1"/>
    </source>
</evidence>
<dbReference type="InterPro" id="IPR004360">
    <property type="entry name" value="Glyas_Fos-R_dOase_dom"/>
</dbReference>
<evidence type="ECO:0000313" key="4">
    <source>
        <dbReference type="Proteomes" id="UP000566819"/>
    </source>
</evidence>
<proteinExistence type="predicted"/>
<dbReference type="AlphaFoldDB" id="A0A8H4RT38"/>
<dbReference type="Pfam" id="PF00903">
    <property type="entry name" value="Glyoxalase"/>
    <property type="match status" value="1"/>
</dbReference>
<dbReference type="InterPro" id="IPR029068">
    <property type="entry name" value="Glyas_Bleomycin-R_OHBP_Dase"/>
</dbReference>
<dbReference type="PROSITE" id="PS51819">
    <property type="entry name" value="VOC"/>
    <property type="match status" value="1"/>
</dbReference>
<dbReference type="Gene3D" id="3.10.180.10">
    <property type="entry name" value="2,3-Dihydroxybiphenyl 1,2-Dioxygenase, domain 1"/>
    <property type="match status" value="1"/>
</dbReference>
<feature type="region of interest" description="Disordered" evidence="1">
    <location>
        <begin position="1"/>
        <end position="21"/>
    </location>
</feature>
<dbReference type="SUPFAM" id="SSF54593">
    <property type="entry name" value="Glyoxalase/Bleomycin resistance protein/Dihydroxybiphenyl dioxygenase"/>
    <property type="match status" value="1"/>
</dbReference>
<sequence>MASSQSSSKAQPDPGAKSAIEFGFPVSSHEPMRHFYRDILGMTFAGNIAPAGFNVEAYTFGNSVVKLVLMPEGMMRPEPRDPDLQNGFISIRVKDAEAVVKDCEGRGVKIFMPLQVADLGEGNVLKAAFVVDPMGNVVELVQLVEGKVRPDRASLVDVTKILEEARQNETDDPIEKLAEICREKIREELRLSHPPNGRHAGN</sequence>
<gene>
    <name evidence="3" type="ORF">G7Y89_g3579</name>
</gene>
<dbReference type="OrthoDB" id="3549752at2759"/>
<protein>
    <recommendedName>
        <fullName evidence="2">VOC domain-containing protein</fullName>
    </recommendedName>
</protein>